<dbReference type="CDD" id="cd03250">
    <property type="entry name" value="ABCC_MRP_domain1"/>
    <property type="match status" value="1"/>
</dbReference>
<dbReference type="SUPFAM" id="SSF90123">
    <property type="entry name" value="ABC transporter transmembrane region"/>
    <property type="match status" value="2"/>
</dbReference>
<comment type="caution">
    <text evidence="14">The sequence shown here is derived from an EMBL/GenBank/DDBJ whole genome shotgun (WGS) entry which is preliminary data.</text>
</comment>
<feature type="region of interest" description="Disordered" evidence="10">
    <location>
        <begin position="493"/>
        <end position="552"/>
    </location>
</feature>
<evidence type="ECO:0000256" key="6">
    <source>
        <dbReference type="ARBA" id="ARBA00022741"/>
    </source>
</evidence>
<feature type="transmembrane region" description="Helical" evidence="11">
    <location>
        <begin position="366"/>
        <end position="388"/>
    </location>
</feature>
<dbReference type="GO" id="GO:0012505">
    <property type="term" value="C:endomembrane system"/>
    <property type="evidence" value="ECO:0007669"/>
    <property type="project" value="UniProtKB-SubCell"/>
</dbReference>
<feature type="transmembrane region" description="Helical" evidence="11">
    <location>
        <begin position="1091"/>
        <end position="1110"/>
    </location>
</feature>
<keyword evidence="9 11" id="KW-0472">Membrane</keyword>
<name>A0AAE1B942_9GAST</name>
<feature type="domain" description="ABC transmembrane type-1" evidence="13">
    <location>
        <begin position="989"/>
        <end position="1229"/>
    </location>
</feature>
<dbReference type="CDD" id="cd03244">
    <property type="entry name" value="ABCC_MRP_domain2"/>
    <property type="match status" value="1"/>
</dbReference>
<feature type="domain" description="ABC transporter" evidence="12">
    <location>
        <begin position="1267"/>
        <end position="1502"/>
    </location>
</feature>
<comment type="subcellular location">
    <subcellularLocation>
        <location evidence="1">Endomembrane system</location>
        <topology evidence="1">Multi-pass membrane protein</topology>
    </subcellularLocation>
</comment>
<feature type="transmembrane region" description="Helical" evidence="11">
    <location>
        <begin position="1171"/>
        <end position="1195"/>
    </location>
</feature>
<dbReference type="InterPro" id="IPR036640">
    <property type="entry name" value="ABC1_TM_sf"/>
</dbReference>
<feature type="transmembrane region" description="Helical" evidence="11">
    <location>
        <begin position="883"/>
        <end position="903"/>
    </location>
</feature>
<dbReference type="InterPro" id="IPR027417">
    <property type="entry name" value="P-loop_NTPase"/>
</dbReference>
<evidence type="ECO:0000256" key="9">
    <source>
        <dbReference type="ARBA" id="ARBA00023136"/>
    </source>
</evidence>
<feature type="compositionally biased region" description="Polar residues" evidence="10">
    <location>
        <begin position="501"/>
        <end position="510"/>
    </location>
</feature>
<dbReference type="SUPFAM" id="SSF52540">
    <property type="entry name" value="P-loop containing nucleoside triphosphate hydrolases"/>
    <property type="match status" value="2"/>
</dbReference>
<dbReference type="InterPro" id="IPR003439">
    <property type="entry name" value="ABC_transporter-like_ATP-bd"/>
</dbReference>
<dbReference type="EMBL" id="JAWDGP010000375">
    <property type="protein sequence ID" value="KAK3801066.1"/>
    <property type="molecule type" value="Genomic_DNA"/>
</dbReference>
<dbReference type="InterPro" id="IPR050173">
    <property type="entry name" value="ABC_transporter_C-like"/>
</dbReference>
<dbReference type="FunFam" id="3.40.50.300:FF:000074">
    <property type="entry name" value="Multidrug resistance-associated protein 5 isoform 1"/>
    <property type="match status" value="1"/>
</dbReference>
<dbReference type="PANTHER" id="PTHR24223">
    <property type="entry name" value="ATP-BINDING CASSETTE SUB-FAMILY C"/>
    <property type="match status" value="1"/>
</dbReference>
<keyword evidence="4 11" id="KW-0812">Transmembrane</keyword>
<feature type="transmembrane region" description="Helical" evidence="11">
    <location>
        <begin position="400"/>
        <end position="423"/>
    </location>
</feature>
<evidence type="ECO:0000256" key="10">
    <source>
        <dbReference type="SAM" id="MobiDB-lite"/>
    </source>
</evidence>
<feature type="region of interest" description="Disordered" evidence="10">
    <location>
        <begin position="1510"/>
        <end position="1575"/>
    </location>
</feature>
<feature type="transmembrane region" description="Helical" evidence="11">
    <location>
        <begin position="282"/>
        <end position="301"/>
    </location>
</feature>
<feature type="compositionally biased region" description="Basic and acidic residues" evidence="10">
    <location>
        <begin position="761"/>
        <end position="775"/>
    </location>
</feature>
<keyword evidence="7" id="KW-0067">ATP-binding</keyword>
<dbReference type="CDD" id="cd18592">
    <property type="entry name" value="ABC_6TM_MRP5_8_9_D1"/>
    <property type="match status" value="1"/>
</dbReference>
<feature type="domain" description="ABC transporter" evidence="12">
    <location>
        <begin position="541"/>
        <end position="762"/>
    </location>
</feature>
<feature type="region of interest" description="Disordered" evidence="10">
    <location>
        <begin position="751"/>
        <end position="779"/>
    </location>
</feature>
<feature type="region of interest" description="Disordered" evidence="10">
    <location>
        <begin position="1"/>
        <end position="21"/>
    </location>
</feature>
<dbReference type="CDD" id="cd18599">
    <property type="entry name" value="ABC_6TM_MRP5_8_9_D2"/>
    <property type="match status" value="1"/>
</dbReference>
<dbReference type="Gene3D" id="3.40.50.300">
    <property type="entry name" value="P-loop containing nucleotide triphosphate hydrolases"/>
    <property type="match status" value="2"/>
</dbReference>
<evidence type="ECO:0000313" key="14">
    <source>
        <dbReference type="EMBL" id="KAK3801066.1"/>
    </source>
</evidence>
<feature type="transmembrane region" description="Helical" evidence="11">
    <location>
        <begin position="255"/>
        <end position="276"/>
    </location>
</feature>
<evidence type="ECO:0000259" key="13">
    <source>
        <dbReference type="PROSITE" id="PS50929"/>
    </source>
</evidence>
<evidence type="ECO:0000259" key="12">
    <source>
        <dbReference type="PROSITE" id="PS50893"/>
    </source>
</evidence>
<dbReference type="PANTHER" id="PTHR24223:SF447">
    <property type="entry name" value="MULTIDRUG RESISTANCE-ASSOCIATED PROTEIN 5"/>
    <property type="match status" value="1"/>
</dbReference>
<reference evidence="14" key="1">
    <citation type="journal article" date="2023" name="G3 (Bethesda)">
        <title>A reference genome for the long-term kleptoplast-retaining sea slug Elysia crispata morphotype clarki.</title>
        <authorList>
            <person name="Eastman K.E."/>
            <person name="Pendleton A.L."/>
            <person name="Shaikh M.A."/>
            <person name="Suttiyut T."/>
            <person name="Ogas R."/>
            <person name="Tomko P."/>
            <person name="Gavelis G."/>
            <person name="Widhalm J.R."/>
            <person name="Wisecaver J.H."/>
        </authorList>
    </citation>
    <scope>NUCLEOTIDE SEQUENCE</scope>
    <source>
        <strain evidence="14">ECLA1</strain>
    </source>
</reference>
<evidence type="ECO:0000256" key="7">
    <source>
        <dbReference type="ARBA" id="ARBA00022840"/>
    </source>
</evidence>
<evidence type="ECO:0000256" key="4">
    <source>
        <dbReference type="ARBA" id="ARBA00022692"/>
    </source>
</evidence>
<keyword evidence="6" id="KW-0547">Nucleotide-binding</keyword>
<feature type="compositionally biased region" description="Low complexity" evidence="10">
    <location>
        <begin position="1532"/>
        <end position="1555"/>
    </location>
</feature>
<feature type="domain" description="ABC transmembrane type-1" evidence="13">
    <location>
        <begin position="147"/>
        <end position="424"/>
    </location>
</feature>
<dbReference type="InterPro" id="IPR011527">
    <property type="entry name" value="ABC1_TM_dom"/>
</dbReference>
<dbReference type="GO" id="GO:0016887">
    <property type="term" value="F:ATP hydrolysis activity"/>
    <property type="evidence" value="ECO:0007669"/>
    <property type="project" value="InterPro"/>
</dbReference>
<evidence type="ECO:0000313" key="15">
    <source>
        <dbReference type="Proteomes" id="UP001283361"/>
    </source>
</evidence>
<keyword evidence="5" id="KW-0677">Repeat</keyword>
<dbReference type="PROSITE" id="PS50893">
    <property type="entry name" value="ABC_TRANSPORTER_2"/>
    <property type="match status" value="2"/>
</dbReference>
<keyword evidence="15" id="KW-1185">Reference proteome</keyword>
<evidence type="ECO:0000256" key="8">
    <source>
        <dbReference type="ARBA" id="ARBA00022989"/>
    </source>
</evidence>
<dbReference type="Pfam" id="PF00005">
    <property type="entry name" value="ABC_tran"/>
    <property type="match status" value="2"/>
</dbReference>
<dbReference type="GO" id="GO:0140359">
    <property type="term" value="F:ABC-type transporter activity"/>
    <property type="evidence" value="ECO:0007669"/>
    <property type="project" value="InterPro"/>
</dbReference>
<evidence type="ECO:0000256" key="1">
    <source>
        <dbReference type="ARBA" id="ARBA00004127"/>
    </source>
</evidence>
<dbReference type="PROSITE" id="PS00211">
    <property type="entry name" value="ABC_TRANSPORTER_1"/>
    <property type="match status" value="1"/>
</dbReference>
<dbReference type="InterPro" id="IPR017871">
    <property type="entry name" value="ABC_transporter-like_CS"/>
</dbReference>
<sequence>MVDKRHGGKANELNHEKGSPLIANSLTQEEFPLRPRPARGTLARSISEAMETQKQITRDLKPQKIAASRAGLLSRASFWWMGTIMATLHRDGVRCLFYLSWNKEDEADTNVSRLEVSWEEELRSRGSAEASLTRAMMSAYRSSLLRAVMVICATLSFSFIGSACILRLLLDHISNNQSDTHTGLIIVVALILCELLRSFTFSLAWSHNYLNGMRGRAAAMGLLYKKILRLRSLKDKKIGELVNMFSHDGQRVFEAMVNGPFTVGGPFIFLAGLVYLCVLMGAWGMVGIATYIAVFIIIKFLTDGIEHFRKLAIQLTGQRVALMTEVLTCMKLIKMNGWEPSFIRRITDKREEEKGALERGSFFKSVVTSLVPMIPVIASVVMFLGYILSGNQLTSARAFTVISCFYAMSFSLASALYGVQTLVDARVAMARYKEVLLMAEQTNYQTPPDPDVAVQINMATLTWETEDEADNELILDEDSVIAGLRQEDVKTLPTAAPSLGNRYSSGQLSEDSPGHHPDVVESSTRLLPKPGPRGSKGSLGGRHKGEGDSDSNLLTTLHQINLTVKKGELIGICGMKGSGKSSLLAAILGRMQVVEGEMQVRGSVAFSSQDPWIVNGTARENILFGLPMDQERYDKIIKATRLDKDFETFGTRDEVEIGDRGLTLSGGQKQRICLARAIYSNSDILLLDDPLSSVDVNMGRHIFAQCIKTILHDKTVFMVTHHLEYLPKCDKVLYLHEGSVLAFGSHQDLMATSEEDEDSGDREGETKEDDKERGDGQASPYSELFHLYNNKYDRILKERMMYKERKKEVQIPQRGFSRLSRKTLDRQLSKMSMTAKGVQHQYSIISSTSMCVDGDVDMEEIASTRELPDCHVKMSTFWTYVRALGGSCVLAFLLVSFALSIAIQSLTTGYLAYWLNQDEDLTHNFSSSQAATAANNNGTNLPSRWVTYYNQFNESKTPVITDSASLTTVSGLVDTNTSDQSDRSTKSHALVYGMLLLAMLVILVGRSYVFVKILLRASTYLHKRLLKKTLKSPMKFFDQTPIGIVLNRFSADLDEIDVRLPYNCEMFLQNIFLVLSALVLISIVFPWDLLAIAPLIAVFLVLACMFAPVVQKLKFMDNVSRSPYLTHLAASVEGIATVSSFRQERRFYLKFCQMLDSNSVPFFLFYAANRWLAVFLDSMTIVITGATGFLIVFTLNPHNSSQAGLALSFAIQITSLVQYTLRLSMETISRFTSIQRIQEYVQHLTEEGNIINNPVLPPPSWPNEGRITLDKYKMRYLETQPFVLKGISLSIHGREKVGIVGNSGSGKSSLGVGLFRLSEAASGTIMIDGVNIRDVPLCTLRSRLSILVQDPVLFTGTVRYNLDPSQAITSDDVFWQALEKCHIKDKITSLEGGLDTVVEESGRNFSMGERQLLCLARALLRKSKILVLDEATASVDTRTEALVQQTIRDCFQHCTVLMIAHRINTVWDCDKVLVLEAGKAVEFAHPTVLLQKSCSRFKFMFEVMKSQPRGASINEDPNHCSTSSYHAPPNERPSSLVSGRPSSSPRLSSPLLQSPTGPFHHASSHSPVMDTSPLADTTIYDDDALM</sequence>
<dbReference type="Proteomes" id="UP001283361">
    <property type="component" value="Unassembled WGS sequence"/>
</dbReference>
<proteinExistence type="inferred from homology"/>
<dbReference type="Gene3D" id="1.20.1560.10">
    <property type="entry name" value="ABC transporter type 1, transmembrane domain"/>
    <property type="match status" value="2"/>
</dbReference>
<evidence type="ECO:0000256" key="11">
    <source>
        <dbReference type="SAM" id="Phobius"/>
    </source>
</evidence>
<evidence type="ECO:0000256" key="3">
    <source>
        <dbReference type="ARBA" id="ARBA00022448"/>
    </source>
</evidence>
<keyword evidence="3" id="KW-0813">Transport</keyword>
<feature type="transmembrane region" description="Helical" evidence="11">
    <location>
        <begin position="144"/>
        <end position="170"/>
    </location>
</feature>
<accession>A0AAE1B942</accession>
<dbReference type="InterPro" id="IPR003593">
    <property type="entry name" value="AAA+_ATPase"/>
</dbReference>
<dbReference type="GO" id="GO:0016020">
    <property type="term" value="C:membrane"/>
    <property type="evidence" value="ECO:0007669"/>
    <property type="project" value="InterPro"/>
</dbReference>
<keyword evidence="8 11" id="KW-1133">Transmembrane helix</keyword>
<organism evidence="14 15">
    <name type="scientific">Elysia crispata</name>
    <name type="common">lettuce slug</name>
    <dbReference type="NCBI Taxonomy" id="231223"/>
    <lineage>
        <taxon>Eukaryota</taxon>
        <taxon>Metazoa</taxon>
        <taxon>Spiralia</taxon>
        <taxon>Lophotrochozoa</taxon>
        <taxon>Mollusca</taxon>
        <taxon>Gastropoda</taxon>
        <taxon>Heterobranchia</taxon>
        <taxon>Euthyneura</taxon>
        <taxon>Panpulmonata</taxon>
        <taxon>Sacoglossa</taxon>
        <taxon>Placobranchoidea</taxon>
        <taxon>Plakobranchidae</taxon>
        <taxon>Elysia</taxon>
    </lineage>
</organism>
<dbReference type="Pfam" id="PF00664">
    <property type="entry name" value="ABC_membrane"/>
    <property type="match status" value="2"/>
</dbReference>
<evidence type="ECO:0000256" key="2">
    <source>
        <dbReference type="ARBA" id="ARBA00009726"/>
    </source>
</evidence>
<dbReference type="GO" id="GO:0005524">
    <property type="term" value="F:ATP binding"/>
    <property type="evidence" value="ECO:0007669"/>
    <property type="project" value="UniProtKB-KW"/>
</dbReference>
<comment type="similarity">
    <text evidence="2">Belongs to the ABC transporter superfamily. ABCC family. Conjugate transporter (TC 3.A.1.208) subfamily.</text>
</comment>
<protein>
    <submittedName>
        <fullName evidence="14">Uncharacterized protein</fullName>
    </submittedName>
</protein>
<gene>
    <name evidence="14" type="ORF">RRG08_013460</name>
</gene>
<feature type="transmembrane region" description="Helical" evidence="11">
    <location>
        <begin position="1067"/>
        <end position="1085"/>
    </location>
</feature>
<feature type="transmembrane region" description="Helical" evidence="11">
    <location>
        <begin position="989"/>
        <end position="1015"/>
    </location>
</feature>
<feature type="transmembrane region" description="Helical" evidence="11">
    <location>
        <begin position="182"/>
        <end position="206"/>
    </location>
</feature>
<dbReference type="FunFam" id="3.40.50.300:FF:000997">
    <property type="entry name" value="Multidrug resistance-associated protein 1"/>
    <property type="match status" value="1"/>
</dbReference>
<dbReference type="PROSITE" id="PS50929">
    <property type="entry name" value="ABC_TM1F"/>
    <property type="match status" value="2"/>
</dbReference>
<dbReference type="SMART" id="SM00382">
    <property type="entry name" value="AAA"/>
    <property type="match status" value="2"/>
</dbReference>
<evidence type="ECO:0000256" key="5">
    <source>
        <dbReference type="ARBA" id="ARBA00022737"/>
    </source>
</evidence>